<evidence type="ECO:0000313" key="4">
    <source>
        <dbReference type="Proteomes" id="UP000316621"/>
    </source>
</evidence>
<dbReference type="Proteomes" id="UP000316621">
    <property type="component" value="Chromosome 7"/>
</dbReference>
<keyword evidence="1" id="KW-1133">Transmembrane helix</keyword>
<evidence type="ECO:0000256" key="1">
    <source>
        <dbReference type="SAM" id="Phobius"/>
    </source>
</evidence>
<dbReference type="AlphaFoldDB" id="A0A4Y7KEI3"/>
<dbReference type="PANTHER" id="PTHR43592:SF7">
    <property type="entry name" value="CAAX AMINO TERMINAL PROTEASE FAMILY PROTEIN"/>
    <property type="match status" value="1"/>
</dbReference>
<name>A0A4Y7KEI3_PAPSO</name>
<dbReference type="EMBL" id="CM010721">
    <property type="protein sequence ID" value="RZC71256.1"/>
    <property type="molecule type" value="Genomic_DNA"/>
</dbReference>
<dbReference type="PANTHER" id="PTHR43592">
    <property type="entry name" value="CAAX AMINO TERMINAL PROTEASE"/>
    <property type="match status" value="1"/>
</dbReference>
<gene>
    <name evidence="3" type="ORF">C5167_034439</name>
</gene>
<dbReference type="Gramene" id="RZC71256">
    <property type="protein sequence ID" value="RZC71256"/>
    <property type="gene ID" value="C5167_034439"/>
</dbReference>
<dbReference type="InterPro" id="IPR003675">
    <property type="entry name" value="Rce1/LyrA-like_dom"/>
</dbReference>
<dbReference type="GO" id="GO:0004175">
    <property type="term" value="F:endopeptidase activity"/>
    <property type="evidence" value="ECO:0007669"/>
    <property type="project" value="UniProtKB-ARBA"/>
</dbReference>
<keyword evidence="1" id="KW-0812">Transmembrane</keyword>
<reference evidence="3 4" key="1">
    <citation type="journal article" date="2018" name="Science">
        <title>The opium poppy genome and morphinan production.</title>
        <authorList>
            <person name="Guo L."/>
            <person name="Winzer T."/>
            <person name="Yang X."/>
            <person name="Li Y."/>
            <person name="Ning Z."/>
            <person name="He Z."/>
            <person name="Teodor R."/>
            <person name="Lu Y."/>
            <person name="Bowser T.A."/>
            <person name="Graham I.A."/>
            <person name="Ye K."/>
        </authorList>
    </citation>
    <scope>NUCLEOTIDE SEQUENCE [LARGE SCALE GENOMIC DNA]</scope>
    <source>
        <strain evidence="4">cv. HN1</strain>
        <tissue evidence="3">Leaves</tissue>
    </source>
</reference>
<keyword evidence="1" id="KW-0472">Membrane</keyword>
<feature type="non-terminal residue" evidence="3">
    <location>
        <position position="1"/>
    </location>
</feature>
<feature type="domain" description="CAAX prenyl protease 2/Lysostaphin resistance protein A-like" evidence="2">
    <location>
        <begin position="234"/>
        <end position="321"/>
    </location>
</feature>
<feature type="transmembrane region" description="Helical" evidence="1">
    <location>
        <begin position="287"/>
        <end position="310"/>
    </location>
</feature>
<keyword evidence="4" id="KW-1185">Reference proteome</keyword>
<proteinExistence type="predicted"/>
<protein>
    <recommendedName>
        <fullName evidence="2">CAAX prenyl protease 2/Lysostaphin resistance protein A-like domain-containing protein</fullName>
    </recommendedName>
</protein>
<feature type="transmembrane region" description="Helical" evidence="1">
    <location>
        <begin position="112"/>
        <end position="139"/>
    </location>
</feature>
<sequence length="338" mass="37494">CDTKTFFYAQKLCDGSLGFATSSVKMGTLVTASSIRKSSIQHHHLKWRNTSLLPGCEICNQLLFPRKMLHLHTLVRSFASKNSVKKLRRDGVKLTNDNVVMKSALPSPSRRGVLQACVVTSGLMFAVGLLIRLGSHLVVKEGWPVYDCFTLLSFDFETWHLELIAGLVVLISSARFLLLKTWPNFAESSEASNQMAYICVYPSQILVILMNSRTFSVKNLKQAFKFQVLSQLEPLDYILVACLPGLSEELLFRGALMPLFGLDWKSVLVVAGMFGVLHLGSGRQYSFAIWATFVGLAYGYAAIISSSIIVPMTSHALNNLVGAILWRYISDTSEQGLE</sequence>
<dbReference type="Pfam" id="PF02517">
    <property type="entry name" value="Rce1-like"/>
    <property type="match status" value="1"/>
</dbReference>
<accession>A0A4Y7KEI3</accession>
<dbReference type="STRING" id="3469.A0A4Y7KEI3"/>
<dbReference type="GO" id="GO:0080120">
    <property type="term" value="P:CAAX-box protein maturation"/>
    <property type="evidence" value="ECO:0007669"/>
    <property type="project" value="UniProtKB-ARBA"/>
</dbReference>
<feature type="transmembrane region" description="Helical" evidence="1">
    <location>
        <begin position="159"/>
        <end position="178"/>
    </location>
</feature>
<feature type="transmembrane region" description="Helical" evidence="1">
    <location>
        <begin position="262"/>
        <end position="281"/>
    </location>
</feature>
<evidence type="ECO:0000259" key="2">
    <source>
        <dbReference type="Pfam" id="PF02517"/>
    </source>
</evidence>
<evidence type="ECO:0000313" key="3">
    <source>
        <dbReference type="EMBL" id="RZC71256.1"/>
    </source>
</evidence>
<organism evidence="3 4">
    <name type="scientific">Papaver somniferum</name>
    <name type="common">Opium poppy</name>
    <dbReference type="NCBI Taxonomy" id="3469"/>
    <lineage>
        <taxon>Eukaryota</taxon>
        <taxon>Viridiplantae</taxon>
        <taxon>Streptophyta</taxon>
        <taxon>Embryophyta</taxon>
        <taxon>Tracheophyta</taxon>
        <taxon>Spermatophyta</taxon>
        <taxon>Magnoliopsida</taxon>
        <taxon>Ranunculales</taxon>
        <taxon>Papaveraceae</taxon>
        <taxon>Papaveroideae</taxon>
        <taxon>Papaver</taxon>
    </lineage>
</organism>